<reference evidence="2" key="1">
    <citation type="journal article" date="2020" name="Stud. Mycol.">
        <title>101 Dothideomycetes genomes: a test case for predicting lifestyles and emergence of pathogens.</title>
        <authorList>
            <person name="Haridas S."/>
            <person name="Albert R."/>
            <person name="Binder M."/>
            <person name="Bloem J."/>
            <person name="Labutti K."/>
            <person name="Salamov A."/>
            <person name="Andreopoulos B."/>
            <person name="Baker S."/>
            <person name="Barry K."/>
            <person name="Bills G."/>
            <person name="Bluhm B."/>
            <person name="Cannon C."/>
            <person name="Castanera R."/>
            <person name="Culley D."/>
            <person name="Daum C."/>
            <person name="Ezra D."/>
            <person name="Gonzalez J."/>
            <person name="Henrissat B."/>
            <person name="Kuo A."/>
            <person name="Liang C."/>
            <person name="Lipzen A."/>
            <person name="Lutzoni F."/>
            <person name="Magnuson J."/>
            <person name="Mondo S."/>
            <person name="Nolan M."/>
            <person name="Ohm R."/>
            <person name="Pangilinan J."/>
            <person name="Park H.-J."/>
            <person name="Ramirez L."/>
            <person name="Alfaro M."/>
            <person name="Sun H."/>
            <person name="Tritt A."/>
            <person name="Yoshinaga Y."/>
            <person name="Zwiers L.-H."/>
            <person name="Turgeon B."/>
            <person name="Goodwin S."/>
            <person name="Spatafora J."/>
            <person name="Crous P."/>
            <person name="Grigoriev I."/>
        </authorList>
    </citation>
    <scope>NUCLEOTIDE SEQUENCE</scope>
    <source>
        <strain evidence="2">CBS 279.74</strain>
    </source>
</reference>
<organism evidence="2 3">
    <name type="scientific">Pleomassaria siparia CBS 279.74</name>
    <dbReference type="NCBI Taxonomy" id="1314801"/>
    <lineage>
        <taxon>Eukaryota</taxon>
        <taxon>Fungi</taxon>
        <taxon>Dikarya</taxon>
        <taxon>Ascomycota</taxon>
        <taxon>Pezizomycotina</taxon>
        <taxon>Dothideomycetes</taxon>
        <taxon>Pleosporomycetidae</taxon>
        <taxon>Pleosporales</taxon>
        <taxon>Pleomassariaceae</taxon>
        <taxon>Pleomassaria</taxon>
    </lineage>
</organism>
<evidence type="ECO:0000256" key="1">
    <source>
        <dbReference type="SAM" id="SignalP"/>
    </source>
</evidence>
<gene>
    <name evidence="2" type="ORF">K504DRAFT_475722</name>
</gene>
<evidence type="ECO:0000313" key="3">
    <source>
        <dbReference type="Proteomes" id="UP000799428"/>
    </source>
</evidence>
<dbReference type="EMBL" id="MU005768">
    <property type="protein sequence ID" value="KAF2710775.1"/>
    <property type="molecule type" value="Genomic_DNA"/>
</dbReference>
<dbReference type="OrthoDB" id="3775566at2759"/>
<dbReference type="AlphaFoldDB" id="A0A6G1KE06"/>
<feature type="chain" id="PRO_5026095012" description="Ecp2 effector protein domain-containing protein" evidence="1">
    <location>
        <begin position="22"/>
        <end position="220"/>
    </location>
</feature>
<accession>A0A6G1KE06</accession>
<name>A0A6G1KE06_9PLEO</name>
<sequence>MSFSNILTSVLLLSSAIVASAGVTQKDFTGIGHIHVLKSDDWRKATPAQKVGCLDDQGLFIKDDSPNDCAVFSRLNVFPYTLSSQSGNCTFEDEHTPANTDSAYGKKDHAWTCNATYVANIYDELYTVDGFSYTFLCFGDVACYYDAKALPESSSDRVPLWQYRWGSQQKGITPGHVQLQLLWDKIDDSSKGEDAEAIPGPRVELSAGIQVPLAGRALRV</sequence>
<keyword evidence="3" id="KW-1185">Reference proteome</keyword>
<proteinExistence type="predicted"/>
<feature type="signal peptide" evidence="1">
    <location>
        <begin position="1"/>
        <end position="21"/>
    </location>
</feature>
<evidence type="ECO:0008006" key="4">
    <source>
        <dbReference type="Google" id="ProtNLM"/>
    </source>
</evidence>
<dbReference type="Proteomes" id="UP000799428">
    <property type="component" value="Unassembled WGS sequence"/>
</dbReference>
<keyword evidence="1" id="KW-0732">Signal</keyword>
<evidence type="ECO:0000313" key="2">
    <source>
        <dbReference type="EMBL" id="KAF2710775.1"/>
    </source>
</evidence>
<protein>
    <recommendedName>
        <fullName evidence="4">Ecp2 effector protein domain-containing protein</fullName>
    </recommendedName>
</protein>